<dbReference type="EMBL" id="JACHGJ010000004">
    <property type="protein sequence ID" value="MBB6480758.1"/>
    <property type="molecule type" value="Genomic_DNA"/>
</dbReference>
<dbReference type="NCBIfam" id="TIGR01221">
    <property type="entry name" value="rmlC"/>
    <property type="match status" value="1"/>
</dbReference>
<reference evidence="8 9" key="1">
    <citation type="submission" date="2020-08" db="EMBL/GenBank/DDBJ databases">
        <title>Genomic Encyclopedia of Type Strains, Phase IV (KMG-IV): sequencing the most valuable type-strain genomes for metagenomic binning, comparative biology and taxonomic classification.</title>
        <authorList>
            <person name="Goeker M."/>
        </authorList>
    </citation>
    <scope>NUCLEOTIDE SEQUENCE [LARGE SCALE GENOMIC DNA]</scope>
    <source>
        <strain evidence="8 9">DSM 2461</strain>
    </source>
</reference>
<evidence type="ECO:0000256" key="4">
    <source>
        <dbReference type="ARBA" id="ARBA00019595"/>
    </source>
</evidence>
<evidence type="ECO:0000256" key="1">
    <source>
        <dbReference type="ARBA" id="ARBA00001298"/>
    </source>
</evidence>
<evidence type="ECO:0000256" key="3">
    <source>
        <dbReference type="ARBA" id="ARBA00012098"/>
    </source>
</evidence>
<sequence length="183" mass="20552">MPFEFKETPIPGVLIIQPKKFGDDRGFFMETYKKSDFDKAGIHESFAQDNHSFSSRGVLRGIHFQSAPHAQGKLVRVVKGAVWDVAVDLIEGSPTFGKHFGIELTEENGTMLYIPPGFGHGFLTLKDNTHFLYKCTEEYAPESDGGVIWNDRELNIHWPLEGVIDFPLISGKDASLPELETLR</sequence>
<dbReference type="GO" id="GO:0008830">
    <property type="term" value="F:dTDP-4-dehydrorhamnose 3,5-epimerase activity"/>
    <property type="evidence" value="ECO:0007669"/>
    <property type="project" value="UniProtKB-UniRule"/>
</dbReference>
<evidence type="ECO:0000256" key="6">
    <source>
        <dbReference type="PIRSR" id="PIRSR600888-3"/>
    </source>
</evidence>
<keyword evidence="7 8" id="KW-0413">Isomerase</keyword>
<feature type="active site" description="Proton donor" evidence="5">
    <location>
        <position position="133"/>
    </location>
</feature>
<comment type="similarity">
    <text evidence="7">Belongs to the dTDP-4-dehydrorhamnose 3,5-epimerase family.</text>
</comment>
<dbReference type="CDD" id="cd00438">
    <property type="entry name" value="cupin_RmlC"/>
    <property type="match status" value="1"/>
</dbReference>
<comment type="catalytic activity">
    <reaction evidence="1 7">
        <text>dTDP-4-dehydro-6-deoxy-alpha-D-glucose = dTDP-4-dehydro-beta-L-rhamnose</text>
        <dbReference type="Rhea" id="RHEA:16969"/>
        <dbReference type="ChEBI" id="CHEBI:57649"/>
        <dbReference type="ChEBI" id="CHEBI:62830"/>
        <dbReference type="EC" id="5.1.3.13"/>
    </reaction>
</comment>
<comment type="function">
    <text evidence="2 7">Catalyzes the epimerization of the C3' and C5'positions of dTDP-6-deoxy-D-xylo-4-hexulose, forming dTDP-6-deoxy-L-lyxo-4-hexulose.</text>
</comment>
<keyword evidence="9" id="KW-1185">Reference proteome</keyword>
<gene>
    <name evidence="8" type="ORF">HNR50_002431</name>
</gene>
<dbReference type="InterPro" id="IPR011051">
    <property type="entry name" value="RmlC_Cupin_sf"/>
</dbReference>
<accession>A0A841RDQ4</accession>
<dbReference type="PANTHER" id="PTHR21047">
    <property type="entry name" value="DTDP-6-DEOXY-D-GLUCOSE-3,5 EPIMERASE"/>
    <property type="match status" value="1"/>
</dbReference>
<evidence type="ECO:0000313" key="8">
    <source>
        <dbReference type="EMBL" id="MBB6480758.1"/>
    </source>
</evidence>
<comment type="pathway">
    <text evidence="7">Carbohydrate biosynthesis; dTDP-L-rhamnose biosynthesis.</text>
</comment>
<evidence type="ECO:0000256" key="5">
    <source>
        <dbReference type="PIRSR" id="PIRSR600888-1"/>
    </source>
</evidence>
<protein>
    <recommendedName>
        <fullName evidence="4 7">dTDP-4-dehydrorhamnose 3,5-epimerase</fullName>
        <ecNumber evidence="3 7">5.1.3.13</ecNumber>
    </recommendedName>
    <alternativeName>
        <fullName evidence="7">Thymidine diphospho-4-keto-rhamnose 3,5-epimerase</fullName>
    </alternativeName>
</protein>
<dbReference type="Pfam" id="PF00908">
    <property type="entry name" value="dTDP_sugar_isom"/>
    <property type="match status" value="1"/>
</dbReference>
<proteinExistence type="inferred from homology"/>
<feature type="active site" description="Proton acceptor" evidence="5">
    <location>
        <position position="63"/>
    </location>
</feature>
<dbReference type="GO" id="GO:0000271">
    <property type="term" value="P:polysaccharide biosynthetic process"/>
    <property type="evidence" value="ECO:0007669"/>
    <property type="project" value="TreeGrafter"/>
</dbReference>
<name>A0A841RDQ4_9SPIO</name>
<dbReference type="GO" id="GO:0019305">
    <property type="term" value="P:dTDP-rhamnose biosynthetic process"/>
    <property type="evidence" value="ECO:0007669"/>
    <property type="project" value="UniProtKB-UniRule"/>
</dbReference>
<organism evidence="8 9">
    <name type="scientific">Spirochaeta isovalerica</name>
    <dbReference type="NCBI Taxonomy" id="150"/>
    <lineage>
        <taxon>Bacteria</taxon>
        <taxon>Pseudomonadati</taxon>
        <taxon>Spirochaetota</taxon>
        <taxon>Spirochaetia</taxon>
        <taxon>Spirochaetales</taxon>
        <taxon>Spirochaetaceae</taxon>
        <taxon>Spirochaeta</taxon>
    </lineage>
</organism>
<dbReference type="UniPathway" id="UPA00124"/>
<dbReference type="InterPro" id="IPR000888">
    <property type="entry name" value="RmlC-like"/>
</dbReference>
<evidence type="ECO:0000313" key="9">
    <source>
        <dbReference type="Proteomes" id="UP000587760"/>
    </source>
</evidence>
<dbReference type="Gene3D" id="2.60.120.10">
    <property type="entry name" value="Jelly Rolls"/>
    <property type="match status" value="1"/>
</dbReference>
<comment type="subunit">
    <text evidence="7">Homodimer.</text>
</comment>
<dbReference type="PANTHER" id="PTHR21047:SF2">
    <property type="entry name" value="THYMIDINE DIPHOSPHO-4-KETO-RHAMNOSE 3,5-EPIMERASE"/>
    <property type="match status" value="1"/>
</dbReference>
<dbReference type="SUPFAM" id="SSF51182">
    <property type="entry name" value="RmlC-like cupins"/>
    <property type="match status" value="1"/>
</dbReference>
<dbReference type="Proteomes" id="UP000587760">
    <property type="component" value="Unassembled WGS sequence"/>
</dbReference>
<dbReference type="RefSeq" id="WP_184747019.1">
    <property type="nucleotide sequence ID" value="NZ_JACHGJ010000004.1"/>
</dbReference>
<dbReference type="AlphaFoldDB" id="A0A841RDQ4"/>
<evidence type="ECO:0000256" key="7">
    <source>
        <dbReference type="RuleBase" id="RU364069"/>
    </source>
</evidence>
<evidence type="ECO:0000256" key="2">
    <source>
        <dbReference type="ARBA" id="ARBA00001997"/>
    </source>
</evidence>
<comment type="caution">
    <text evidence="8">The sequence shown here is derived from an EMBL/GenBank/DDBJ whole genome shotgun (WGS) entry which is preliminary data.</text>
</comment>
<feature type="site" description="Participates in a stacking interaction with the thymidine ring of dTDP-4-oxo-6-deoxyglucose" evidence="6">
    <location>
        <position position="139"/>
    </location>
</feature>
<dbReference type="GO" id="GO:0005829">
    <property type="term" value="C:cytosol"/>
    <property type="evidence" value="ECO:0007669"/>
    <property type="project" value="TreeGrafter"/>
</dbReference>
<dbReference type="InterPro" id="IPR014710">
    <property type="entry name" value="RmlC-like_jellyroll"/>
</dbReference>
<dbReference type="EC" id="5.1.3.13" evidence="3 7"/>